<protein>
    <recommendedName>
        <fullName evidence="4 8">Probable 2-phosphosulfolactate phosphatase</fullName>
        <ecNumber evidence="3 8">3.1.3.71</ecNumber>
    </recommendedName>
</protein>
<reference evidence="9 10" key="1">
    <citation type="journal article" date="2012" name="J. Bacteriol.">
        <title>Draft Genome Sequence of Cecembia lonarensis Strain LW9T, Isolated from Lonar Lake, a Haloalkaline Lake in India.</title>
        <authorList>
            <person name="Shivaji S."/>
            <person name="Ara S."/>
            <person name="Singh A."/>
            <person name="Pinnaka A.K."/>
        </authorList>
    </citation>
    <scope>NUCLEOTIDE SEQUENCE [LARGE SCALE GENOMIC DNA]</scope>
    <source>
        <strain evidence="9 10">LW9</strain>
    </source>
</reference>
<evidence type="ECO:0000256" key="5">
    <source>
        <dbReference type="ARBA" id="ARBA00022801"/>
    </source>
</evidence>
<dbReference type="OrthoDB" id="4913at2"/>
<dbReference type="Gene3D" id="3.90.1560.10">
    <property type="entry name" value="ComB-like"/>
    <property type="match status" value="1"/>
</dbReference>
<comment type="caution">
    <text evidence="9">The sequence shown here is derived from an EMBL/GenBank/DDBJ whole genome shotgun (WGS) entry which is preliminary data.</text>
</comment>
<evidence type="ECO:0000256" key="6">
    <source>
        <dbReference type="ARBA" id="ARBA00022842"/>
    </source>
</evidence>
<evidence type="ECO:0000256" key="8">
    <source>
        <dbReference type="HAMAP-Rule" id="MF_00490"/>
    </source>
</evidence>
<organism evidence="9 10">
    <name type="scientific">Cecembia lonarensis (strain CCUG 58316 / KCTC 22772 / LW9)</name>
    <dbReference type="NCBI Taxonomy" id="1225176"/>
    <lineage>
        <taxon>Bacteria</taxon>
        <taxon>Pseudomonadati</taxon>
        <taxon>Bacteroidota</taxon>
        <taxon>Cytophagia</taxon>
        <taxon>Cytophagales</taxon>
        <taxon>Cyclobacteriaceae</taxon>
        <taxon>Cecembia</taxon>
    </lineage>
</organism>
<dbReference type="InterPro" id="IPR036702">
    <property type="entry name" value="ComB-like_sf"/>
</dbReference>
<comment type="similarity">
    <text evidence="2 8">Belongs to the ComB family.</text>
</comment>
<dbReference type="GO" id="GO:0000287">
    <property type="term" value="F:magnesium ion binding"/>
    <property type="evidence" value="ECO:0007669"/>
    <property type="project" value="UniProtKB-UniRule"/>
</dbReference>
<dbReference type="Pfam" id="PF04029">
    <property type="entry name" value="2-ph_phosp"/>
    <property type="match status" value="1"/>
</dbReference>
<dbReference type="SUPFAM" id="SSF142823">
    <property type="entry name" value="ComB-like"/>
    <property type="match status" value="1"/>
</dbReference>
<proteinExistence type="inferred from homology"/>
<evidence type="ECO:0000256" key="3">
    <source>
        <dbReference type="ARBA" id="ARBA00012953"/>
    </source>
</evidence>
<evidence type="ECO:0000313" key="10">
    <source>
        <dbReference type="Proteomes" id="UP000004478"/>
    </source>
</evidence>
<dbReference type="Proteomes" id="UP000004478">
    <property type="component" value="Unassembled WGS sequence"/>
</dbReference>
<accession>K1L4I3</accession>
<evidence type="ECO:0000256" key="7">
    <source>
        <dbReference type="ARBA" id="ARBA00033711"/>
    </source>
</evidence>
<keyword evidence="10" id="KW-1185">Reference proteome</keyword>
<gene>
    <name evidence="8 9" type="primary">comB</name>
    <name evidence="9" type="ORF">B879_00104</name>
</gene>
<dbReference type="InterPro" id="IPR005238">
    <property type="entry name" value="ComB-like"/>
</dbReference>
<dbReference type="PANTHER" id="PTHR37311">
    <property type="entry name" value="2-PHOSPHOSULFOLACTATE PHOSPHATASE-RELATED"/>
    <property type="match status" value="1"/>
</dbReference>
<dbReference type="AlphaFoldDB" id="K1L4I3"/>
<sequence length="238" mass="26138">MKKIEVCLSPELIHLYDSRGKIVIIVDIFRASSTIVAALANGVSSITPFKDLNACKAMQEKGFIIAGERDGKQAKGFDLGNSPLAYLKGIYKGKELAITTTNGTNAIDTIGEEASQVLIGAFINLNATVSYLKNTKEDLLIYCAGWKGKFNLEDSLYAGALADSLDSYYVTECDSTLAFRTLYQTQRKNLKDFISNASHTKRLQNQDIEKDIDFCLSLDLYNAVALVEKGKIIALRNA</sequence>
<dbReference type="PATRIC" id="fig|1225176.3.peg.108"/>
<evidence type="ECO:0000256" key="4">
    <source>
        <dbReference type="ARBA" id="ARBA00021948"/>
    </source>
</evidence>
<dbReference type="FunFam" id="3.90.1560.10:FF:000001">
    <property type="entry name" value="Probable 2-phosphosulfolactate phosphatase"/>
    <property type="match status" value="1"/>
</dbReference>
<dbReference type="GO" id="GO:0050532">
    <property type="term" value="F:2-phosphosulfolactate phosphatase activity"/>
    <property type="evidence" value="ECO:0007669"/>
    <property type="project" value="UniProtKB-UniRule"/>
</dbReference>
<dbReference type="EMBL" id="AMGM01000001">
    <property type="protein sequence ID" value="EKB51310.1"/>
    <property type="molecule type" value="Genomic_DNA"/>
</dbReference>
<name>K1L4I3_CECL9</name>
<keyword evidence="5 8" id="KW-0378">Hydrolase</keyword>
<dbReference type="GO" id="GO:0050545">
    <property type="term" value="F:sulfopyruvate decarboxylase activity"/>
    <property type="evidence" value="ECO:0007669"/>
    <property type="project" value="TreeGrafter"/>
</dbReference>
<evidence type="ECO:0000256" key="2">
    <source>
        <dbReference type="ARBA" id="ARBA00009997"/>
    </source>
</evidence>
<keyword evidence="6 8" id="KW-0460">Magnesium</keyword>
<dbReference type="EC" id="3.1.3.71" evidence="3 8"/>
<dbReference type="HAMAP" id="MF_00490">
    <property type="entry name" value="ComB"/>
    <property type="match status" value="1"/>
</dbReference>
<dbReference type="RefSeq" id="WP_009183158.1">
    <property type="nucleotide sequence ID" value="NZ_AMGM01000001.1"/>
</dbReference>
<dbReference type="PANTHER" id="PTHR37311:SF1">
    <property type="entry name" value="2-PHOSPHOSULFOLACTATE PHOSPHATASE-RELATED"/>
    <property type="match status" value="1"/>
</dbReference>
<evidence type="ECO:0000313" key="9">
    <source>
        <dbReference type="EMBL" id="EKB51310.1"/>
    </source>
</evidence>
<comment type="cofactor">
    <cofactor evidence="1 8">
        <name>Mg(2+)</name>
        <dbReference type="ChEBI" id="CHEBI:18420"/>
    </cofactor>
</comment>
<evidence type="ECO:0000256" key="1">
    <source>
        <dbReference type="ARBA" id="ARBA00001946"/>
    </source>
</evidence>
<comment type="catalytic activity">
    <reaction evidence="7 8">
        <text>(2R)-O-phospho-3-sulfolactate + H2O = (2R)-3-sulfolactate + phosphate</text>
        <dbReference type="Rhea" id="RHEA:23416"/>
        <dbReference type="ChEBI" id="CHEBI:15377"/>
        <dbReference type="ChEBI" id="CHEBI:15597"/>
        <dbReference type="ChEBI" id="CHEBI:43474"/>
        <dbReference type="ChEBI" id="CHEBI:58738"/>
        <dbReference type="EC" id="3.1.3.71"/>
    </reaction>
</comment>